<reference evidence="3" key="1">
    <citation type="journal article" date="2019" name="Int. J. Syst. Evol. Microbiol.">
        <title>The Global Catalogue of Microorganisms (GCM) 10K type strain sequencing project: providing services to taxonomists for standard genome sequencing and annotation.</title>
        <authorList>
            <consortium name="The Broad Institute Genomics Platform"/>
            <consortium name="The Broad Institute Genome Sequencing Center for Infectious Disease"/>
            <person name="Wu L."/>
            <person name="Ma J."/>
        </authorList>
    </citation>
    <scope>NUCLEOTIDE SEQUENCE [LARGE SCALE GENOMIC DNA]</scope>
    <source>
        <strain evidence="3">CCUG 59778</strain>
    </source>
</reference>
<accession>A0ABW0EJZ8</accession>
<feature type="transmembrane region" description="Helical" evidence="1">
    <location>
        <begin position="212"/>
        <end position="228"/>
    </location>
</feature>
<keyword evidence="3" id="KW-1185">Reference proteome</keyword>
<protein>
    <submittedName>
        <fullName evidence="2">Uncharacterized protein</fullName>
    </submittedName>
</protein>
<feature type="transmembrane region" description="Helical" evidence="1">
    <location>
        <begin position="60"/>
        <end position="81"/>
    </location>
</feature>
<name>A0ABW0EJZ8_9PSEU</name>
<feature type="transmembrane region" description="Helical" evidence="1">
    <location>
        <begin position="6"/>
        <end position="25"/>
    </location>
</feature>
<dbReference type="RefSeq" id="WP_378244459.1">
    <property type="nucleotide sequence ID" value="NZ_JBHSKF010000002.1"/>
</dbReference>
<organism evidence="2 3">
    <name type="scientific">Actinokineospora guangxiensis</name>
    <dbReference type="NCBI Taxonomy" id="1490288"/>
    <lineage>
        <taxon>Bacteria</taxon>
        <taxon>Bacillati</taxon>
        <taxon>Actinomycetota</taxon>
        <taxon>Actinomycetes</taxon>
        <taxon>Pseudonocardiales</taxon>
        <taxon>Pseudonocardiaceae</taxon>
        <taxon>Actinokineospora</taxon>
    </lineage>
</organism>
<evidence type="ECO:0000256" key="1">
    <source>
        <dbReference type="SAM" id="Phobius"/>
    </source>
</evidence>
<dbReference type="EMBL" id="JBHSKF010000002">
    <property type="protein sequence ID" value="MFC5286486.1"/>
    <property type="molecule type" value="Genomic_DNA"/>
</dbReference>
<keyword evidence="1" id="KW-0472">Membrane</keyword>
<feature type="transmembrane region" description="Helical" evidence="1">
    <location>
        <begin position="169"/>
        <end position="191"/>
    </location>
</feature>
<comment type="caution">
    <text evidence="2">The sequence shown here is derived from an EMBL/GenBank/DDBJ whole genome shotgun (WGS) entry which is preliminary data.</text>
</comment>
<feature type="transmembrane region" description="Helical" evidence="1">
    <location>
        <begin position="234"/>
        <end position="251"/>
    </location>
</feature>
<keyword evidence="1" id="KW-0812">Transmembrane</keyword>
<dbReference type="Proteomes" id="UP001596157">
    <property type="component" value="Unassembled WGS sequence"/>
</dbReference>
<gene>
    <name evidence="2" type="ORF">ACFPM7_05435</name>
</gene>
<feature type="transmembrane region" description="Helical" evidence="1">
    <location>
        <begin position="87"/>
        <end position="106"/>
    </location>
</feature>
<sequence length="256" mass="27527">MPVDNVIALIGVQIAFGLVMLVVLWPTPRAATNLLARWGVGDPTAAERAEALTYLRRRRLWYPWLFIGLPAALTAVGVLTTDDQNHSSWSIPATLLIGGLLAELFAQRRAPAPVRTAVPVRRKPTDLVPLWALIAHATTAIATVVTLGSAAAGVAWARWWYEFWPERSVWIALIAAPLSAVAVWALVGLAVRRPPVAELRIDPVLRARSARVPVGLGTAVLCVPLAGTQSPSPFIMVAGLFIWVAVANPSSRGVRV</sequence>
<evidence type="ECO:0000313" key="3">
    <source>
        <dbReference type="Proteomes" id="UP001596157"/>
    </source>
</evidence>
<feature type="transmembrane region" description="Helical" evidence="1">
    <location>
        <begin position="127"/>
        <end position="157"/>
    </location>
</feature>
<evidence type="ECO:0000313" key="2">
    <source>
        <dbReference type="EMBL" id="MFC5286486.1"/>
    </source>
</evidence>
<proteinExistence type="predicted"/>
<keyword evidence="1" id="KW-1133">Transmembrane helix</keyword>